<evidence type="ECO:0000313" key="2">
    <source>
        <dbReference type="Proteomes" id="UP001595528"/>
    </source>
</evidence>
<gene>
    <name evidence="1" type="ORF">ACFOGJ_11755</name>
</gene>
<accession>A0ABV7KZR4</accession>
<comment type="caution">
    <text evidence="1">The sequence shown here is derived from an EMBL/GenBank/DDBJ whole genome shotgun (WGS) entry which is preliminary data.</text>
</comment>
<organism evidence="1 2">
    <name type="scientific">Marinibaculum pumilum</name>
    <dbReference type="NCBI Taxonomy" id="1766165"/>
    <lineage>
        <taxon>Bacteria</taxon>
        <taxon>Pseudomonadati</taxon>
        <taxon>Pseudomonadota</taxon>
        <taxon>Alphaproteobacteria</taxon>
        <taxon>Rhodospirillales</taxon>
        <taxon>Rhodospirillaceae</taxon>
        <taxon>Marinibaculum</taxon>
    </lineage>
</organism>
<name>A0ABV7KZR4_9PROT</name>
<dbReference type="RefSeq" id="WP_379900510.1">
    <property type="nucleotide sequence ID" value="NZ_JBHRTR010000026.1"/>
</dbReference>
<dbReference type="Proteomes" id="UP001595528">
    <property type="component" value="Unassembled WGS sequence"/>
</dbReference>
<dbReference type="Pfam" id="PF05988">
    <property type="entry name" value="DUF899"/>
    <property type="match status" value="1"/>
</dbReference>
<keyword evidence="2" id="KW-1185">Reference proteome</keyword>
<evidence type="ECO:0000313" key="1">
    <source>
        <dbReference type="EMBL" id="MFC3227911.1"/>
    </source>
</evidence>
<reference evidence="2" key="1">
    <citation type="journal article" date="2019" name="Int. J. Syst. Evol. Microbiol.">
        <title>The Global Catalogue of Microorganisms (GCM) 10K type strain sequencing project: providing services to taxonomists for standard genome sequencing and annotation.</title>
        <authorList>
            <consortium name="The Broad Institute Genomics Platform"/>
            <consortium name="The Broad Institute Genome Sequencing Center for Infectious Disease"/>
            <person name="Wu L."/>
            <person name="Ma J."/>
        </authorList>
    </citation>
    <scope>NUCLEOTIDE SEQUENCE [LARGE SCALE GENOMIC DNA]</scope>
    <source>
        <strain evidence="2">KCTC 42964</strain>
    </source>
</reference>
<protein>
    <submittedName>
        <fullName evidence="1">DUF899 domain-containing protein</fullName>
    </submittedName>
</protein>
<dbReference type="InterPro" id="IPR010296">
    <property type="entry name" value="DUF899_thioredox"/>
</dbReference>
<dbReference type="SUPFAM" id="SSF52833">
    <property type="entry name" value="Thioredoxin-like"/>
    <property type="match status" value="1"/>
</dbReference>
<dbReference type="EMBL" id="JBHRTR010000026">
    <property type="protein sequence ID" value="MFC3227911.1"/>
    <property type="molecule type" value="Genomic_DNA"/>
</dbReference>
<dbReference type="InterPro" id="IPR036249">
    <property type="entry name" value="Thioredoxin-like_sf"/>
</dbReference>
<proteinExistence type="predicted"/>
<sequence length="236" mass="27401">MQNPVVSREDWLKARLDLLEAEKAFTRERDALTRRRRAMPWVRVEKDYRFEGPQGPLSLAELFDGRSQLLVYHFMLGPDWKDGCPSCSFWADNFEGIPVHLAQRDVTFTAISRAALPEIEAYRDRMGWTFPWVSSFGSDFNFDFHASFTPEEIAQERAYYNYRHVGGLATDMVGISVFYRDPEGGAAAPIYHTYSCYRRGVDMLNGAYHYLDLVPKGRDEDGLDFAQAWVRRHDEY</sequence>